<evidence type="ECO:0000256" key="2">
    <source>
        <dbReference type="ARBA" id="ARBA00010581"/>
    </source>
</evidence>
<protein>
    <submittedName>
        <fullName evidence="8">Cytochrome c oxidase subunit 3</fullName>
    </submittedName>
</protein>
<keyword evidence="4 6" id="KW-1133">Transmembrane helix</keyword>
<name>A0ABT3FPB3_9BACT</name>
<keyword evidence="5 6" id="KW-0472">Membrane</keyword>
<evidence type="ECO:0000256" key="5">
    <source>
        <dbReference type="ARBA" id="ARBA00023136"/>
    </source>
</evidence>
<dbReference type="PANTHER" id="PTHR11403:SF6">
    <property type="entry name" value="NITRIC OXIDE REDUCTASE SUBUNIT E"/>
    <property type="match status" value="1"/>
</dbReference>
<proteinExistence type="inferred from homology"/>
<feature type="transmembrane region" description="Helical" evidence="6">
    <location>
        <begin position="92"/>
        <end position="114"/>
    </location>
</feature>
<dbReference type="Proteomes" id="UP001207930">
    <property type="component" value="Unassembled WGS sequence"/>
</dbReference>
<evidence type="ECO:0000313" key="8">
    <source>
        <dbReference type="EMBL" id="MCW1885416.1"/>
    </source>
</evidence>
<keyword evidence="3 6" id="KW-0812">Transmembrane</keyword>
<dbReference type="CDD" id="cd00386">
    <property type="entry name" value="Heme_Cu_Oxidase_III_like"/>
    <property type="match status" value="2"/>
</dbReference>
<comment type="similarity">
    <text evidence="2">Belongs to the cytochrome c oxidase subunit 3 family.</text>
</comment>
<dbReference type="Gene3D" id="1.20.120.80">
    <property type="entry name" value="Cytochrome c oxidase, subunit III, four-helix bundle"/>
    <property type="match status" value="2"/>
</dbReference>
<dbReference type="RefSeq" id="WP_264501371.1">
    <property type="nucleotide sequence ID" value="NZ_JAPDDS010000005.1"/>
</dbReference>
<accession>A0ABT3FPB3</accession>
<feature type="transmembrane region" description="Helical" evidence="6">
    <location>
        <begin position="55"/>
        <end position="80"/>
    </location>
</feature>
<evidence type="ECO:0000256" key="4">
    <source>
        <dbReference type="ARBA" id="ARBA00022989"/>
    </source>
</evidence>
<dbReference type="SUPFAM" id="SSF81452">
    <property type="entry name" value="Cytochrome c oxidase subunit III-like"/>
    <property type="match status" value="2"/>
</dbReference>
<dbReference type="InterPro" id="IPR024791">
    <property type="entry name" value="Cyt_c/ubiquinol_Oxase_su3"/>
</dbReference>
<reference evidence="8 9" key="1">
    <citation type="submission" date="2022-10" db="EMBL/GenBank/DDBJ databases">
        <title>Luteolibacter flavescens strain MCCC 1K03193, whole genome shotgun sequencing project.</title>
        <authorList>
            <person name="Zhao G."/>
            <person name="Shen L."/>
        </authorList>
    </citation>
    <scope>NUCLEOTIDE SEQUENCE [LARGE SCALE GENOMIC DNA]</scope>
    <source>
        <strain evidence="8 9">MCCC 1K03193</strain>
    </source>
</reference>
<comment type="subcellular location">
    <subcellularLocation>
        <location evidence="1">Membrane</location>
        <topology evidence="1">Multi-pass membrane protein</topology>
    </subcellularLocation>
</comment>
<dbReference type="PANTHER" id="PTHR11403">
    <property type="entry name" value="CYTOCHROME C OXIDASE SUBUNIT III"/>
    <property type="match status" value="1"/>
</dbReference>
<dbReference type="Pfam" id="PF00510">
    <property type="entry name" value="COX3"/>
    <property type="match status" value="2"/>
</dbReference>
<dbReference type="EMBL" id="JAPDDS010000005">
    <property type="protein sequence ID" value="MCW1885416.1"/>
    <property type="molecule type" value="Genomic_DNA"/>
</dbReference>
<evidence type="ECO:0000256" key="6">
    <source>
        <dbReference type="SAM" id="Phobius"/>
    </source>
</evidence>
<sequence length="637" mass="72142">MEIPYIVTPRKDTGLFNSKIAIWLFLASEVMLFGGFFSAYIFLRIDADYPWPERTLPVLPGLINTFVLIASSVTVVFAWASLKLRQWGKFQAYMLFTVFCSFVFMGLKGIEYYVKLHHQALRMPDYSVVEGHLGYKPKDGVHLGHDETLKDDQIARDVNGKKLEENLINFEASQITYNTVRYYKPWVEGVIVRAAEQFDTVVFEKTFVAGIEEAAATALESEIDNLKEGEADPAIPDAAKVFRKGDEITVDGLRRFIAEQEEAEVPALAREKKIAETLIAAAVNKPATVKLAADLKLQTAPGKEVVFAKGTDLSVKLLDDIKAAHLAARSNNSSHRIDSLREEWDKAHKENPGKKGWEIADKVKVNEEAIAKDIMPEAATVAFKVSPATVFHFRPRDIQEGAAAGTLRDATAVAGKMLESPMNFHYVDAIDFRHLAMKVSEKIGRHDEAAIEKAIEESWLLKENAKLREVWEKQQKALGQLTEFLATKGKVPTAKDKYRIGWQEMDYYMTTDLANVQIDPSKYAMPKSKENLKEEFFGPDYSTRKFPHLEVPRDKVQFSSKFEPAWNTYYAIYFTMTGLHGLHVIGGALVLAYYLFCGKSMYLSNPEWLANRVEVGGLFWHFVDLVWIFLFPILYLM</sequence>
<dbReference type="InterPro" id="IPR013833">
    <property type="entry name" value="Cyt_c_oxidase_su3_a-hlx"/>
</dbReference>
<dbReference type="InterPro" id="IPR035973">
    <property type="entry name" value="Cyt_c_oxidase_su3-like_sf"/>
</dbReference>
<evidence type="ECO:0000256" key="1">
    <source>
        <dbReference type="ARBA" id="ARBA00004141"/>
    </source>
</evidence>
<comment type="caution">
    <text evidence="8">The sequence shown here is derived from an EMBL/GenBank/DDBJ whole genome shotgun (WGS) entry which is preliminary data.</text>
</comment>
<feature type="transmembrane region" description="Helical" evidence="6">
    <location>
        <begin position="20"/>
        <end position="43"/>
    </location>
</feature>
<dbReference type="InterPro" id="IPR000298">
    <property type="entry name" value="Cyt_c_oxidase-like_su3"/>
</dbReference>
<gene>
    <name evidence="8" type="ORF">OKA04_11810</name>
</gene>
<dbReference type="PROSITE" id="PS50253">
    <property type="entry name" value="COX3"/>
    <property type="match status" value="1"/>
</dbReference>
<evidence type="ECO:0000313" key="9">
    <source>
        <dbReference type="Proteomes" id="UP001207930"/>
    </source>
</evidence>
<evidence type="ECO:0000256" key="3">
    <source>
        <dbReference type="ARBA" id="ARBA00022692"/>
    </source>
</evidence>
<feature type="transmembrane region" description="Helical" evidence="6">
    <location>
        <begin position="616"/>
        <end position="636"/>
    </location>
</feature>
<evidence type="ECO:0000259" key="7">
    <source>
        <dbReference type="PROSITE" id="PS50253"/>
    </source>
</evidence>
<organism evidence="8 9">
    <name type="scientific">Luteolibacter flavescens</name>
    <dbReference type="NCBI Taxonomy" id="1859460"/>
    <lineage>
        <taxon>Bacteria</taxon>
        <taxon>Pseudomonadati</taxon>
        <taxon>Verrucomicrobiota</taxon>
        <taxon>Verrucomicrobiia</taxon>
        <taxon>Verrucomicrobiales</taxon>
        <taxon>Verrucomicrobiaceae</taxon>
        <taxon>Luteolibacter</taxon>
    </lineage>
</organism>
<feature type="domain" description="Heme-copper oxidase subunit III family profile" evidence="7">
    <location>
        <begin position="1"/>
        <end position="637"/>
    </location>
</feature>
<feature type="transmembrane region" description="Helical" evidence="6">
    <location>
        <begin position="570"/>
        <end position="596"/>
    </location>
</feature>
<keyword evidence="9" id="KW-1185">Reference proteome</keyword>